<name>A0A7C3WJ88_9BACT</name>
<accession>A0A7C3WJ88</accession>
<evidence type="ECO:0000259" key="1">
    <source>
        <dbReference type="Pfam" id="PF01048"/>
    </source>
</evidence>
<dbReference type="Gene3D" id="3.40.50.1580">
    <property type="entry name" value="Nucleoside phosphorylase domain"/>
    <property type="match status" value="1"/>
</dbReference>
<dbReference type="EMBL" id="DTHB01000060">
    <property type="protein sequence ID" value="HGB15630.1"/>
    <property type="molecule type" value="Genomic_DNA"/>
</dbReference>
<sequence>MAEYQAGPSLSVGQPRPVKFALLAALSSEIQPLLRHLAARRRQDLDFPVWELQAGDNPGIAAVTGMGAASAQRTFFQVLTCYRPETILSAGFGGALTPDLPRGALVLGASVWQYDANGRELHQGAAPGSPGMLREFQRRLEAAGLPVFLGNVITTSRIISKRQHGGLWRHLPYALVDLETAALAEAAAQRQLPFLGLRAVTDEAEEEIPDFICQAVESGSTFGPFTVLRWLATRPTAIVQLALLWQRSRTAARQLSRTLKVLLAWL</sequence>
<protein>
    <recommendedName>
        <fullName evidence="1">Nucleoside phosphorylase domain-containing protein</fullName>
    </recommendedName>
</protein>
<dbReference type="AlphaFoldDB" id="A0A7C3WJ88"/>
<organism evidence="2">
    <name type="scientific">Desulfobacca acetoxidans</name>
    <dbReference type="NCBI Taxonomy" id="60893"/>
    <lineage>
        <taxon>Bacteria</taxon>
        <taxon>Pseudomonadati</taxon>
        <taxon>Thermodesulfobacteriota</taxon>
        <taxon>Desulfobaccia</taxon>
        <taxon>Desulfobaccales</taxon>
        <taxon>Desulfobaccaceae</taxon>
        <taxon>Desulfobacca</taxon>
    </lineage>
</organism>
<dbReference type="GO" id="GO:0009116">
    <property type="term" value="P:nucleoside metabolic process"/>
    <property type="evidence" value="ECO:0007669"/>
    <property type="project" value="InterPro"/>
</dbReference>
<dbReference type="InterPro" id="IPR000845">
    <property type="entry name" value="Nucleoside_phosphorylase_d"/>
</dbReference>
<dbReference type="GO" id="GO:0008930">
    <property type="term" value="F:methylthioadenosine nucleosidase activity"/>
    <property type="evidence" value="ECO:0007669"/>
    <property type="project" value="TreeGrafter"/>
</dbReference>
<evidence type="ECO:0000313" key="2">
    <source>
        <dbReference type="EMBL" id="HGB15630.1"/>
    </source>
</evidence>
<dbReference type="SUPFAM" id="SSF53167">
    <property type="entry name" value="Purine and uridine phosphorylases"/>
    <property type="match status" value="1"/>
</dbReference>
<dbReference type="GO" id="GO:0005829">
    <property type="term" value="C:cytosol"/>
    <property type="evidence" value="ECO:0007669"/>
    <property type="project" value="TreeGrafter"/>
</dbReference>
<dbReference type="GO" id="GO:0008782">
    <property type="term" value="F:adenosylhomocysteine nucleosidase activity"/>
    <property type="evidence" value="ECO:0007669"/>
    <property type="project" value="TreeGrafter"/>
</dbReference>
<gene>
    <name evidence="2" type="ORF">ENV62_10410</name>
</gene>
<dbReference type="PANTHER" id="PTHR46832:SF1">
    <property type="entry name" value="5'-METHYLTHIOADENOSINE_S-ADENOSYLHOMOCYSTEINE NUCLEOSIDASE"/>
    <property type="match status" value="1"/>
</dbReference>
<proteinExistence type="predicted"/>
<dbReference type="InterPro" id="IPR035994">
    <property type="entry name" value="Nucleoside_phosphorylase_sf"/>
</dbReference>
<comment type="caution">
    <text evidence="2">The sequence shown here is derived from an EMBL/GenBank/DDBJ whole genome shotgun (WGS) entry which is preliminary data.</text>
</comment>
<dbReference type="Pfam" id="PF01048">
    <property type="entry name" value="PNP_UDP_1"/>
    <property type="match status" value="1"/>
</dbReference>
<dbReference type="GO" id="GO:0019284">
    <property type="term" value="P:L-methionine salvage from S-adenosylmethionine"/>
    <property type="evidence" value="ECO:0007669"/>
    <property type="project" value="TreeGrafter"/>
</dbReference>
<feature type="domain" description="Nucleoside phosphorylase" evidence="1">
    <location>
        <begin position="19"/>
        <end position="207"/>
    </location>
</feature>
<dbReference type="PANTHER" id="PTHR46832">
    <property type="entry name" value="5'-METHYLTHIOADENOSINE/S-ADENOSYLHOMOCYSTEINE NUCLEOSIDASE"/>
    <property type="match status" value="1"/>
</dbReference>
<reference evidence="2" key="1">
    <citation type="journal article" date="2020" name="mSystems">
        <title>Genome- and Community-Level Interaction Insights into Carbon Utilization and Element Cycling Functions of Hydrothermarchaeota in Hydrothermal Sediment.</title>
        <authorList>
            <person name="Zhou Z."/>
            <person name="Liu Y."/>
            <person name="Xu W."/>
            <person name="Pan J."/>
            <person name="Luo Z.H."/>
            <person name="Li M."/>
        </authorList>
    </citation>
    <scope>NUCLEOTIDE SEQUENCE [LARGE SCALE GENOMIC DNA]</scope>
    <source>
        <strain evidence="2">SpSt-776</strain>
    </source>
</reference>